<dbReference type="GO" id="GO:0030246">
    <property type="term" value="F:carbohydrate binding"/>
    <property type="evidence" value="ECO:0007669"/>
    <property type="project" value="InterPro"/>
</dbReference>
<comment type="caution">
    <text evidence="1">The sequence shown here is derived from an EMBL/GenBank/DDBJ whole genome shotgun (WGS) entry which is preliminary data.</text>
</comment>
<organism evidence="1 2">
    <name type="scientific">Qingrenia yutianensis</name>
    <dbReference type="NCBI Taxonomy" id="2763676"/>
    <lineage>
        <taxon>Bacteria</taxon>
        <taxon>Bacillati</taxon>
        <taxon>Bacillota</taxon>
        <taxon>Clostridia</taxon>
        <taxon>Eubacteriales</taxon>
        <taxon>Oscillospiraceae</taxon>
        <taxon>Qingrenia</taxon>
    </lineage>
</organism>
<protein>
    <submittedName>
        <fullName evidence="1">Aldose 1-epimerase family protein</fullName>
    </submittedName>
</protein>
<dbReference type="PANTHER" id="PTHR11122:SF13">
    <property type="entry name" value="GLUCOSE-6-PHOSPHATE 1-EPIMERASE"/>
    <property type="match status" value="1"/>
</dbReference>
<dbReference type="InterPro" id="IPR014718">
    <property type="entry name" value="GH-type_carb-bd"/>
</dbReference>
<evidence type="ECO:0000313" key="2">
    <source>
        <dbReference type="Proteomes" id="UP000647416"/>
    </source>
</evidence>
<dbReference type="RefSeq" id="WP_262431485.1">
    <property type="nucleotide sequence ID" value="NZ_JACRTE010000003.1"/>
</dbReference>
<sequence length="286" mass="32768">MNNIVTLKNGASSAKISSLGAQLLSFCSEKTEYMWQADKNVWGFTAPVLFPICGSLNKGRYIFDGKVYEMTPHGFARFKEFEIENLSGNKACFLLKSDEDTKKKYPFDFEFRVSFSLFKNRLDITYCAKNTGNGDMYFSFGGHEGYSCPEGADEYYVKFENDTSLTRRMLQDGFFNGKTEKINLTDNVLFLDYGEFEKCTYIFKNINSDSVIFGHKNGKRKIRVGFPSHTSLALWTLPERKYVCIEPWCGVSEKQDFDGDITKKDGIICIKPFQSFERTHFAEILG</sequence>
<proteinExistence type="predicted"/>
<dbReference type="InterPro" id="IPR037481">
    <property type="entry name" value="LacX"/>
</dbReference>
<dbReference type="Pfam" id="PF01263">
    <property type="entry name" value="Aldose_epim"/>
    <property type="match status" value="1"/>
</dbReference>
<gene>
    <name evidence="1" type="ORF">H8706_03355</name>
</gene>
<dbReference type="EMBL" id="JACRTE010000003">
    <property type="protein sequence ID" value="MBC8595905.1"/>
    <property type="molecule type" value="Genomic_DNA"/>
</dbReference>
<dbReference type="CDD" id="cd09024">
    <property type="entry name" value="Aldose_epim_lacX"/>
    <property type="match status" value="1"/>
</dbReference>
<evidence type="ECO:0000313" key="1">
    <source>
        <dbReference type="EMBL" id="MBC8595905.1"/>
    </source>
</evidence>
<keyword evidence="2" id="KW-1185">Reference proteome</keyword>
<dbReference type="GO" id="GO:0005975">
    <property type="term" value="P:carbohydrate metabolic process"/>
    <property type="evidence" value="ECO:0007669"/>
    <property type="project" value="InterPro"/>
</dbReference>
<dbReference type="PANTHER" id="PTHR11122">
    <property type="entry name" value="APOSPORY-ASSOCIATED PROTEIN C-RELATED"/>
    <property type="match status" value="1"/>
</dbReference>
<name>A0A926ISV0_9FIRM</name>
<accession>A0A926ISV0</accession>
<dbReference type="GO" id="GO:0016853">
    <property type="term" value="F:isomerase activity"/>
    <property type="evidence" value="ECO:0007669"/>
    <property type="project" value="InterPro"/>
</dbReference>
<dbReference type="SUPFAM" id="SSF74650">
    <property type="entry name" value="Galactose mutarotase-like"/>
    <property type="match status" value="1"/>
</dbReference>
<dbReference type="InterPro" id="IPR008183">
    <property type="entry name" value="Aldose_1/G6P_1-epimerase"/>
</dbReference>
<reference evidence="1" key="1">
    <citation type="submission" date="2020-08" db="EMBL/GenBank/DDBJ databases">
        <title>Genome public.</title>
        <authorList>
            <person name="Liu C."/>
            <person name="Sun Q."/>
        </authorList>
    </citation>
    <scope>NUCLEOTIDE SEQUENCE</scope>
    <source>
        <strain evidence="1">NSJ-50</strain>
    </source>
</reference>
<dbReference type="Gene3D" id="2.70.98.10">
    <property type="match status" value="1"/>
</dbReference>
<dbReference type="Proteomes" id="UP000647416">
    <property type="component" value="Unassembled WGS sequence"/>
</dbReference>
<dbReference type="AlphaFoldDB" id="A0A926ISV0"/>
<dbReference type="InterPro" id="IPR011013">
    <property type="entry name" value="Gal_mutarotase_sf_dom"/>
</dbReference>